<keyword evidence="6 7" id="KW-0456">Lyase</keyword>
<evidence type="ECO:0000313" key="9">
    <source>
        <dbReference type="EMBL" id="GIL86165.1"/>
    </source>
</evidence>
<proteinExistence type="inferred from homology"/>
<dbReference type="GO" id="GO:0004383">
    <property type="term" value="F:guanylate cyclase activity"/>
    <property type="evidence" value="ECO:0007669"/>
    <property type="project" value="TreeGrafter"/>
</dbReference>
<comment type="caution">
    <text evidence="9">The sequence shown here is derived from an EMBL/GenBank/DDBJ whole genome shotgun (WGS) entry which is preliminary data.</text>
</comment>
<dbReference type="EMBL" id="BNCP01000035">
    <property type="protein sequence ID" value="GIL86165.1"/>
    <property type="molecule type" value="Genomic_DNA"/>
</dbReference>
<dbReference type="SUPFAM" id="SSF55073">
    <property type="entry name" value="Nucleotide cyclase"/>
    <property type="match status" value="1"/>
</dbReference>
<evidence type="ECO:0000256" key="1">
    <source>
        <dbReference type="ARBA" id="ARBA00004370"/>
    </source>
</evidence>
<dbReference type="PANTHER" id="PTHR11920">
    <property type="entry name" value="GUANYLYL CYCLASE"/>
    <property type="match status" value="1"/>
</dbReference>
<dbReference type="OrthoDB" id="556577at2759"/>
<dbReference type="GO" id="GO:0004016">
    <property type="term" value="F:adenylate cyclase activity"/>
    <property type="evidence" value="ECO:0007669"/>
    <property type="project" value="TreeGrafter"/>
</dbReference>
<accession>A0A8J4FRQ2</accession>
<sequence>MCKQVTPREVMTMLNDLFSRFDAILDKFGVFKVETIGDCYFVAGGLIREDEDGMAAVRDGNSRIDPLHAHKVFMFAKAMLSAAQEVRMPSTGEPVQIRIGISSGPVVSGVVGTRMPRFCLFGDTVNTTSRMESTGQPGAIHASESAYLLLKSESWESTGGIEVKGKGVMQTFLWRPTLEARGSAVRRLPASSASAAAAAAAALKLQSSDAAAGLPLSTGGRGGSVTVLRYTTASGSSAVVDTANIIGSSRAASSVVASAAVAAATLAVATTATATTLDATSVANTIGAACETVLGIHTKASAAAANGVDDDDDSDPLVSMLLSHVD</sequence>
<evidence type="ECO:0000256" key="4">
    <source>
        <dbReference type="ARBA" id="ARBA00022989"/>
    </source>
</evidence>
<gene>
    <name evidence="9" type="ORF">Vretifemale_14520</name>
</gene>
<name>A0A8J4FRQ2_9CHLO</name>
<dbReference type="PROSITE" id="PS00452">
    <property type="entry name" value="GUANYLATE_CYCLASE_1"/>
    <property type="match status" value="1"/>
</dbReference>
<comment type="subcellular location">
    <subcellularLocation>
        <location evidence="1">Membrane</location>
    </subcellularLocation>
</comment>
<keyword evidence="10" id="KW-1185">Reference proteome</keyword>
<evidence type="ECO:0000256" key="2">
    <source>
        <dbReference type="ARBA" id="ARBA00022692"/>
    </source>
</evidence>
<dbReference type="GO" id="GO:0000166">
    <property type="term" value="F:nucleotide binding"/>
    <property type="evidence" value="ECO:0007669"/>
    <property type="project" value="UniProtKB-KW"/>
</dbReference>
<evidence type="ECO:0000256" key="6">
    <source>
        <dbReference type="ARBA" id="ARBA00023239"/>
    </source>
</evidence>
<dbReference type="GO" id="GO:0035556">
    <property type="term" value="P:intracellular signal transduction"/>
    <property type="evidence" value="ECO:0007669"/>
    <property type="project" value="InterPro"/>
</dbReference>
<organism evidence="9 10">
    <name type="scientific">Volvox reticuliferus</name>
    <dbReference type="NCBI Taxonomy" id="1737510"/>
    <lineage>
        <taxon>Eukaryota</taxon>
        <taxon>Viridiplantae</taxon>
        <taxon>Chlorophyta</taxon>
        <taxon>core chlorophytes</taxon>
        <taxon>Chlorophyceae</taxon>
        <taxon>CS clade</taxon>
        <taxon>Chlamydomonadales</taxon>
        <taxon>Volvocaceae</taxon>
        <taxon>Volvox</taxon>
    </lineage>
</organism>
<dbReference type="Pfam" id="PF00211">
    <property type="entry name" value="Guanylate_cyc"/>
    <property type="match status" value="1"/>
</dbReference>
<dbReference type="SMART" id="SM00044">
    <property type="entry name" value="CYCc"/>
    <property type="match status" value="1"/>
</dbReference>
<protein>
    <recommendedName>
        <fullName evidence="8">Guanylate cyclase domain-containing protein</fullName>
    </recommendedName>
</protein>
<evidence type="ECO:0000256" key="5">
    <source>
        <dbReference type="ARBA" id="ARBA00023136"/>
    </source>
</evidence>
<keyword evidence="5" id="KW-0472">Membrane</keyword>
<dbReference type="PANTHER" id="PTHR11920:SF335">
    <property type="entry name" value="GUANYLATE CYCLASE"/>
    <property type="match status" value="1"/>
</dbReference>
<comment type="similarity">
    <text evidence="7">Belongs to the adenylyl cyclase class-4/guanylyl cyclase family.</text>
</comment>
<dbReference type="GO" id="GO:0005886">
    <property type="term" value="C:plasma membrane"/>
    <property type="evidence" value="ECO:0007669"/>
    <property type="project" value="TreeGrafter"/>
</dbReference>
<dbReference type="InterPro" id="IPR050401">
    <property type="entry name" value="Cyclic_nucleotide_synthase"/>
</dbReference>
<keyword evidence="3" id="KW-0547">Nucleotide-binding</keyword>
<evidence type="ECO:0000313" key="10">
    <source>
        <dbReference type="Proteomes" id="UP000747110"/>
    </source>
</evidence>
<dbReference type="InterPro" id="IPR029787">
    <property type="entry name" value="Nucleotide_cyclase"/>
</dbReference>
<dbReference type="GO" id="GO:0007168">
    <property type="term" value="P:receptor guanylyl cyclase signaling pathway"/>
    <property type="evidence" value="ECO:0007669"/>
    <property type="project" value="TreeGrafter"/>
</dbReference>
<evidence type="ECO:0000256" key="7">
    <source>
        <dbReference type="RuleBase" id="RU000405"/>
    </source>
</evidence>
<dbReference type="Gene3D" id="3.30.70.1230">
    <property type="entry name" value="Nucleotide cyclase"/>
    <property type="match status" value="1"/>
</dbReference>
<dbReference type="AlphaFoldDB" id="A0A8J4FRQ2"/>
<dbReference type="PROSITE" id="PS50125">
    <property type="entry name" value="GUANYLATE_CYCLASE_2"/>
    <property type="match status" value="1"/>
</dbReference>
<feature type="domain" description="Guanylate cyclase" evidence="8">
    <location>
        <begin position="1"/>
        <end position="132"/>
    </location>
</feature>
<dbReference type="InterPro" id="IPR018297">
    <property type="entry name" value="A/G_cyclase_CS"/>
</dbReference>
<reference evidence="9" key="1">
    <citation type="journal article" date="2021" name="Proc. Natl. Acad. Sci. U.S.A.">
        <title>Three genomes in the algal genus Volvox reveal the fate of a haploid sex-determining region after a transition to homothallism.</title>
        <authorList>
            <person name="Yamamoto K."/>
            <person name="Hamaji T."/>
            <person name="Kawai-Toyooka H."/>
            <person name="Matsuzaki R."/>
            <person name="Takahashi F."/>
            <person name="Nishimura Y."/>
            <person name="Kawachi M."/>
            <person name="Noguchi H."/>
            <person name="Minakuchi Y."/>
            <person name="Umen J.G."/>
            <person name="Toyoda A."/>
            <person name="Nozaki H."/>
        </authorList>
    </citation>
    <scope>NUCLEOTIDE SEQUENCE</scope>
    <source>
        <strain evidence="9">NIES-3786</strain>
    </source>
</reference>
<keyword evidence="2" id="KW-0812">Transmembrane</keyword>
<dbReference type="Proteomes" id="UP000747110">
    <property type="component" value="Unassembled WGS sequence"/>
</dbReference>
<dbReference type="CDD" id="cd07302">
    <property type="entry name" value="CHD"/>
    <property type="match status" value="1"/>
</dbReference>
<dbReference type="InterPro" id="IPR001054">
    <property type="entry name" value="A/G_cyclase"/>
</dbReference>
<dbReference type="GO" id="GO:0001653">
    <property type="term" value="F:peptide receptor activity"/>
    <property type="evidence" value="ECO:0007669"/>
    <property type="project" value="TreeGrafter"/>
</dbReference>
<evidence type="ECO:0000259" key="8">
    <source>
        <dbReference type="PROSITE" id="PS50125"/>
    </source>
</evidence>
<keyword evidence="4" id="KW-1133">Transmembrane helix</keyword>
<evidence type="ECO:0000256" key="3">
    <source>
        <dbReference type="ARBA" id="ARBA00022741"/>
    </source>
</evidence>